<protein>
    <submittedName>
        <fullName evidence="2">Uncharacterized protein</fullName>
    </submittedName>
</protein>
<dbReference type="RefSeq" id="WP_324778771.1">
    <property type="nucleotide sequence ID" value="NZ_CP141769.1"/>
</dbReference>
<evidence type="ECO:0000256" key="1">
    <source>
        <dbReference type="SAM" id="MobiDB-lite"/>
    </source>
</evidence>
<organism evidence="2 3">
    <name type="scientific">Thiobacillus sedimenti</name>
    <dbReference type="NCBI Taxonomy" id="3110231"/>
    <lineage>
        <taxon>Bacteria</taxon>
        <taxon>Pseudomonadati</taxon>
        <taxon>Pseudomonadota</taxon>
        <taxon>Betaproteobacteria</taxon>
        <taxon>Nitrosomonadales</taxon>
        <taxon>Thiobacillaceae</taxon>
        <taxon>Thiobacillus</taxon>
    </lineage>
</organism>
<dbReference type="EMBL" id="CP141769">
    <property type="protein sequence ID" value="WRS38171.1"/>
    <property type="molecule type" value="Genomic_DNA"/>
</dbReference>
<sequence>MSDRRWTRVKDRSIEGLRGAEHRRRQPTNGRQGKRPAFGAAYVVGWIEQFAHILEASCWRFHRFVQRNQSSKRRRAAESLDFGR</sequence>
<proteinExistence type="predicted"/>
<evidence type="ECO:0000313" key="3">
    <source>
        <dbReference type="Proteomes" id="UP001334732"/>
    </source>
</evidence>
<name>A0ABZ1CGY8_9PROT</name>
<dbReference type="Proteomes" id="UP001334732">
    <property type="component" value="Chromosome"/>
</dbReference>
<gene>
    <name evidence="2" type="ORF">VA613_09110</name>
</gene>
<reference evidence="2 3" key="1">
    <citation type="submission" date="2023-12" db="EMBL/GenBank/DDBJ databases">
        <title>Thiobacillus sedimentum sp. nov., a chemolithoautotrophic sulfur-oxidizing bacterium isolated from freshwater sediment.</title>
        <authorList>
            <person name="Luo J."/>
            <person name="Dai C."/>
        </authorList>
    </citation>
    <scope>NUCLEOTIDE SEQUENCE [LARGE SCALE GENOMIC DNA]</scope>
    <source>
        <strain evidence="2 3">SCUT-2</strain>
    </source>
</reference>
<evidence type="ECO:0000313" key="2">
    <source>
        <dbReference type="EMBL" id="WRS38171.1"/>
    </source>
</evidence>
<accession>A0ABZ1CGY8</accession>
<feature type="region of interest" description="Disordered" evidence="1">
    <location>
        <begin position="16"/>
        <end position="35"/>
    </location>
</feature>
<keyword evidence="3" id="KW-1185">Reference proteome</keyword>